<feature type="binding site" evidence="9">
    <location>
        <position position="5"/>
    </location>
    <ligand>
        <name>Zn(2+)</name>
        <dbReference type="ChEBI" id="CHEBI:29105"/>
    </ligand>
</feature>
<evidence type="ECO:0000256" key="1">
    <source>
        <dbReference type="ARBA" id="ARBA00022723"/>
    </source>
</evidence>
<organism evidence="10 11">
    <name type="scientific">Paraburkholderia caballeronis</name>
    <dbReference type="NCBI Taxonomy" id="416943"/>
    <lineage>
        <taxon>Bacteria</taxon>
        <taxon>Pseudomonadati</taxon>
        <taxon>Pseudomonadota</taxon>
        <taxon>Betaproteobacteria</taxon>
        <taxon>Burkholderiales</taxon>
        <taxon>Burkholderiaceae</taxon>
        <taxon>Paraburkholderia</taxon>
    </lineage>
</organism>
<evidence type="ECO:0000256" key="5">
    <source>
        <dbReference type="ARBA" id="ARBA00023204"/>
    </source>
</evidence>
<dbReference type="PANTHER" id="PTHR30037:SF4">
    <property type="entry name" value="DNA-3-METHYLADENINE GLYCOSYLASE I"/>
    <property type="match status" value="1"/>
</dbReference>
<feature type="binding site" evidence="9">
    <location>
        <position position="175"/>
    </location>
    <ligand>
        <name>Zn(2+)</name>
        <dbReference type="ChEBI" id="CHEBI:29105"/>
    </ligand>
</feature>
<dbReference type="AlphaFoldDB" id="A0A1H7SQ26"/>
<dbReference type="Pfam" id="PF03352">
    <property type="entry name" value="Adenine_glyco"/>
    <property type="match status" value="1"/>
</dbReference>
<dbReference type="InterPro" id="IPR005019">
    <property type="entry name" value="Adenine_glyco"/>
</dbReference>
<reference evidence="11" key="1">
    <citation type="submission" date="2016-10" db="EMBL/GenBank/DDBJ databases">
        <authorList>
            <person name="Varghese N."/>
            <person name="Submissions S."/>
        </authorList>
    </citation>
    <scope>NUCLEOTIDE SEQUENCE [LARGE SCALE GENOMIC DNA]</scope>
    <source>
        <strain evidence="11">LMG 26416</strain>
    </source>
</reference>
<comment type="catalytic activity">
    <reaction evidence="6">
        <text>Hydrolysis of alkylated DNA, releasing 3-methyladenine.</text>
        <dbReference type="EC" id="3.2.2.20"/>
    </reaction>
</comment>
<keyword evidence="4 9" id="KW-0862">Zinc</keyword>
<dbReference type="InterPro" id="IPR052891">
    <property type="entry name" value="DNA-3mA_glycosylase"/>
</dbReference>
<gene>
    <name evidence="10" type="ORF">SAMN05192542_112144</name>
</gene>
<dbReference type="EMBL" id="FOAJ01000012">
    <property type="protein sequence ID" value="SEL74186.1"/>
    <property type="molecule type" value="Genomic_DNA"/>
</dbReference>
<dbReference type="RefSeq" id="WP_090541663.1">
    <property type="nucleotide sequence ID" value="NZ_FNSR01000001.1"/>
</dbReference>
<evidence type="ECO:0000313" key="10">
    <source>
        <dbReference type="EMBL" id="SEL74186.1"/>
    </source>
</evidence>
<evidence type="ECO:0000256" key="6">
    <source>
        <dbReference type="ARBA" id="ARBA00052558"/>
    </source>
</evidence>
<dbReference type="SUPFAM" id="SSF48150">
    <property type="entry name" value="DNA-glycosylase"/>
    <property type="match status" value="1"/>
</dbReference>
<evidence type="ECO:0000256" key="4">
    <source>
        <dbReference type="ARBA" id="ARBA00022833"/>
    </source>
</evidence>
<comment type="function">
    <text evidence="7">Hydrolysis of the deoxyribose N-glycosidic bond to excise 3-methyladenine from the damaged DNA polymer formed by alkylation lesions.</text>
</comment>
<dbReference type="Gene3D" id="1.10.340.30">
    <property type="entry name" value="Hypothetical protein, domain 2"/>
    <property type="match status" value="1"/>
</dbReference>
<evidence type="ECO:0000256" key="9">
    <source>
        <dbReference type="PIRSR" id="PIRSR605019-1"/>
    </source>
</evidence>
<protein>
    <recommendedName>
        <fullName evidence="8">DNA-3-methyladenine glycosylase I</fullName>
        <ecNumber evidence="8">3.2.2.20</ecNumber>
    </recommendedName>
</protein>
<keyword evidence="11" id="KW-1185">Reference proteome</keyword>
<accession>A0A1H7SQ26</accession>
<keyword evidence="1 9" id="KW-0479">Metal-binding</keyword>
<evidence type="ECO:0000256" key="2">
    <source>
        <dbReference type="ARBA" id="ARBA00022763"/>
    </source>
</evidence>
<keyword evidence="3" id="KW-0378">Hydrolase</keyword>
<dbReference type="GO" id="GO:0006284">
    <property type="term" value="P:base-excision repair"/>
    <property type="evidence" value="ECO:0007669"/>
    <property type="project" value="InterPro"/>
</dbReference>
<dbReference type="EC" id="3.2.2.20" evidence="8"/>
<keyword evidence="5" id="KW-0234">DNA repair</keyword>
<name>A0A1H7SQ26_9BURK</name>
<dbReference type="STRING" id="416943.SAMN05445871_0337"/>
<dbReference type="GO" id="GO:0046872">
    <property type="term" value="F:metal ion binding"/>
    <property type="evidence" value="ECO:0007669"/>
    <property type="project" value="UniProtKB-KW"/>
</dbReference>
<dbReference type="PANTHER" id="PTHR30037">
    <property type="entry name" value="DNA-3-METHYLADENINE GLYCOSYLASE 1"/>
    <property type="match status" value="1"/>
</dbReference>
<evidence type="ECO:0000256" key="7">
    <source>
        <dbReference type="ARBA" id="ARBA00057608"/>
    </source>
</evidence>
<dbReference type="FunFam" id="1.10.340.30:FF:000009">
    <property type="entry name" value="DNA-3-methyladenine glycosylase I"/>
    <property type="match status" value="1"/>
</dbReference>
<feature type="binding site" evidence="9">
    <location>
        <position position="179"/>
    </location>
    <ligand>
        <name>Zn(2+)</name>
        <dbReference type="ChEBI" id="CHEBI:29105"/>
    </ligand>
</feature>
<dbReference type="OrthoDB" id="9807664at2"/>
<dbReference type="InterPro" id="IPR011257">
    <property type="entry name" value="DNA_glycosylase"/>
</dbReference>
<keyword evidence="2" id="KW-0227">DNA damage</keyword>
<evidence type="ECO:0000256" key="3">
    <source>
        <dbReference type="ARBA" id="ARBA00022801"/>
    </source>
</evidence>
<evidence type="ECO:0000313" key="11">
    <source>
        <dbReference type="Proteomes" id="UP000199120"/>
    </source>
</evidence>
<evidence type="ECO:0000256" key="8">
    <source>
        <dbReference type="ARBA" id="ARBA00066766"/>
    </source>
</evidence>
<dbReference type="Proteomes" id="UP000199120">
    <property type="component" value="Unassembled WGS sequence"/>
</dbReference>
<dbReference type="GO" id="GO:0008725">
    <property type="term" value="F:DNA-3-methyladenine glycosylase activity"/>
    <property type="evidence" value="ECO:0007669"/>
    <property type="project" value="UniProtKB-EC"/>
</dbReference>
<feature type="binding site" evidence="9">
    <location>
        <position position="17"/>
    </location>
    <ligand>
        <name>Zn(2+)</name>
        <dbReference type="ChEBI" id="CHEBI:29105"/>
    </ligand>
</feature>
<proteinExistence type="predicted"/>
<sequence>MTHRCNWATTDSLAHYHDTEWGVPSHDDRHLFEMLVLEGAQAGLSWSTILNKREGYRRAFANFDVDKVARFTPKQVEMLLQDASIVRNRNKIEAAILNARAVQQIRDEHGSLAQFVWSFVGGTPLQNDWATYRDAPASTEVSDALSKALKQYGCKFVGTTICYAFMQAVGMVNDHERNCDCRAACAALGKKRRARAAH</sequence>